<dbReference type="CDD" id="cd07377">
    <property type="entry name" value="WHTH_GntR"/>
    <property type="match status" value="1"/>
</dbReference>
<dbReference type="SMART" id="SM00895">
    <property type="entry name" value="FCD"/>
    <property type="match status" value="1"/>
</dbReference>
<dbReference type="InterPro" id="IPR008920">
    <property type="entry name" value="TF_FadR/GntR_C"/>
</dbReference>
<dbReference type="PANTHER" id="PTHR43537">
    <property type="entry name" value="TRANSCRIPTIONAL REGULATOR, GNTR FAMILY"/>
    <property type="match status" value="1"/>
</dbReference>
<evidence type="ECO:0000313" key="5">
    <source>
        <dbReference type="EMBL" id="AEE95686.1"/>
    </source>
</evidence>
<dbReference type="AlphaFoldDB" id="F3ZYU1"/>
<dbReference type="InterPro" id="IPR000524">
    <property type="entry name" value="Tscrpt_reg_HTH_GntR"/>
</dbReference>
<evidence type="ECO:0000256" key="2">
    <source>
        <dbReference type="ARBA" id="ARBA00023125"/>
    </source>
</evidence>
<dbReference type="InterPro" id="IPR036390">
    <property type="entry name" value="WH_DNA-bd_sf"/>
</dbReference>
<dbReference type="eggNOG" id="COG2186">
    <property type="taxonomic scope" value="Bacteria"/>
</dbReference>
<evidence type="ECO:0000256" key="3">
    <source>
        <dbReference type="ARBA" id="ARBA00023163"/>
    </source>
</evidence>
<dbReference type="KEGG" id="mas:Mahau_0473"/>
<dbReference type="Pfam" id="PF07729">
    <property type="entry name" value="FCD"/>
    <property type="match status" value="1"/>
</dbReference>
<dbReference type="EMBL" id="CP002360">
    <property type="protein sequence ID" value="AEE95686.1"/>
    <property type="molecule type" value="Genomic_DNA"/>
</dbReference>
<reference evidence="5 6" key="2">
    <citation type="journal article" date="2011" name="Stand. Genomic Sci.">
        <title>Complete genome sequence of Mahella australiensis type strain (50-1 BON).</title>
        <authorList>
            <person name="Sikorski J."/>
            <person name="Teshima H."/>
            <person name="Nolan M."/>
            <person name="Lucas S."/>
            <person name="Hammon N."/>
            <person name="Deshpande S."/>
            <person name="Cheng J.F."/>
            <person name="Pitluck S."/>
            <person name="Liolios K."/>
            <person name="Pagani I."/>
            <person name="Ivanova N."/>
            <person name="Huntemann M."/>
            <person name="Mavromatis K."/>
            <person name="Ovchinikova G."/>
            <person name="Pati A."/>
            <person name="Tapia R."/>
            <person name="Han C."/>
            <person name="Goodwin L."/>
            <person name="Chen A."/>
            <person name="Palaniappan K."/>
            <person name="Land M."/>
            <person name="Hauser L."/>
            <person name="Ngatchou-Djao O.D."/>
            <person name="Rohde M."/>
            <person name="Pukall R."/>
            <person name="Spring S."/>
            <person name="Abt B."/>
            <person name="Goker M."/>
            <person name="Detter J.C."/>
            <person name="Woyke T."/>
            <person name="Bristow J."/>
            <person name="Markowitz V."/>
            <person name="Hugenholtz P."/>
            <person name="Eisen J.A."/>
            <person name="Kyrpides N.C."/>
            <person name="Klenk H.P."/>
            <person name="Lapidus A."/>
        </authorList>
    </citation>
    <scope>NUCLEOTIDE SEQUENCE [LARGE SCALE GENOMIC DNA]</scope>
    <source>
        <strain evidence="6">DSM 15567 / CIP 107919 / 50-1 BON</strain>
    </source>
</reference>
<dbReference type="OrthoDB" id="9799482at2"/>
<reference evidence="6" key="1">
    <citation type="submission" date="2010-11" db="EMBL/GenBank/DDBJ databases">
        <title>The complete genome of Mahella australiensis DSM 15567.</title>
        <authorList>
            <consortium name="US DOE Joint Genome Institute (JGI-PGF)"/>
            <person name="Lucas S."/>
            <person name="Copeland A."/>
            <person name="Lapidus A."/>
            <person name="Bruce D."/>
            <person name="Goodwin L."/>
            <person name="Pitluck S."/>
            <person name="Kyrpides N."/>
            <person name="Mavromatis K."/>
            <person name="Pagani I."/>
            <person name="Ivanova N."/>
            <person name="Teshima H."/>
            <person name="Brettin T."/>
            <person name="Detter J.C."/>
            <person name="Han C."/>
            <person name="Tapia R."/>
            <person name="Land M."/>
            <person name="Hauser L."/>
            <person name="Markowitz V."/>
            <person name="Cheng J.-F."/>
            <person name="Hugenholtz P."/>
            <person name="Woyke T."/>
            <person name="Wu D."/>
            <person name="Spring S."/>
            <person name="Pukall R."/>
            <person name="Steenblock K."/>
            <person name="Schneider S."/>
            <person name="Klenk H.-P."/>
            <person name="Eisen J.A."/>
        </authorList>
    </citation>
    <scope>NUCLEOTIDE SEQUENCE [LARGE SCALE GENOMIC DNA]</scope>
    <source>
        <strain evidence="6">DSM 15567 / CIP 107919 / 50-1 BON</strain>
    </source>
</reference>
<gene>
    <name evidence="5" type="ordered locus">Mahau_0473</name>
</gene>
<accession>F3ZYU1</accession>
<dbReference type="PROSITE" id="PS50949">
    <property type="entry name" value="HTH_GNTR"/>
    <property type="match status" value="1"/>
</dbReference>
<dbReference type="RefSeq" id="WP_013780119.1">
    <property type="nucleotide sequence ID" value="NC_015520.1"/>
</dbReference>
<dbReference type="SUPFAM" id="SSF48008">
    <property type="entry name" value="GntR ligand-binding domain-like"/>
    <property type="match status" value="1"/>
</dbReference>
<dbReference type="Gene3D" id="1.20.120.530">
    <property type="entry name" value="GntR ligand-binding domain-like"/>
    <property type="match status" value="1"/>
</dbReference>
<dbReference type="InterPro" id="IPR011711">
    <property type="entry name" value="GntR_C"/>
</dbReference>
<name>F3ZYU1_MAHA5</name>
<dbReference type="GO" id="GO:0003700">
    <property type="term" value="F:DNA-binding transcription factor activity"/>
    <property type="evidence" value="ECO:0007669"/>
    <property type="project" value="InterPro"/>
</dbReference>
<dbReference type="Gene3D" id="1.10.10.10">
    <property type="entry name" value="Winged helix-like DNA-binding domain superfamily/Winged helix DNA-binding domain"/>
    <property type="match status" value="1"/>
</dbReference>
<dbReference type="Pfam" id="PF00392">
    <property type="entry name" value="GntR"/>
    <property type="match status" value="1"/>
</dbReference>
<dbReference type="HOGENOM" id="CLU_017584_9_3_9"/>
<sequence length="232" mass="26638">MGIQPIKKANVSEQVYEQLKKQLLNGEWKQGDKIPSENELAEAFNVSRITVRHAIQKLTALGLIETRVGEGSFVREVKPGVYMNAIIPLAYLGENSTLEVLEFRYVVESESVGLAAERATQEDIAELKEILKNMEDVKEDAQLFAEADLRFHFKIAQITRNSLIIETYNILNDILETAMNDIVKRLGFEIGIYYHTKLLEAIEHHDSEHAKKIMKEHVNKTIENYRKERLVE</sequence>
<keyword evidence="3" id="KW-0804">Transcription</keyword>
<dbReference type="PANTHER" id="PTHR43537:SF5">
    <property type="entry name" value="UXU OPERON TRANSCRIPTIONAL REGULATOR"/>
    <property type="match status" value="1"/>
</dbReference>
<dbReference type="FunFam" id="1.10.10.10:FF:000079">
    <property type="entry name" value="GntR family transcriptional regulator"/>
    <property type="match status" value="1"/>
</dbReference>
<dbReference type="SUPFAM" id="SSF46785">
    <property type="entry name" value="Winged helix' DNA-binding domain"/>
    <property type="match status" value="1"/>
</dbReference>
<dbReference type="PRINTS" id="PR00035">
    <property type="entry name" value="HTHGNTR"/>
</dbReference>
<dbReference type="SMART" id="SM00345">
    <property type="entry name" value="HTH_GNTR"/>
    <property type="match status" value="1"/>
</dbReference>
<evidence type="ECO:0000256" key="1">
    <source>
        <dbReference type="ARBA" id="ARBA00023015"/>
    </source>
</evidence>
<dbReference type="STRING" id="697281.Mahau_0473"/>
<dbReference type="GO" id="GO:0003677">
    <property type="term" value="F:DNA binding"/>
    <property type="evidence" value="ECO:0007669"/>
    <property type="project" value="UniProtKB-KW"/>
</dbReference>
<proteinExistence type="predicted"/>
<organism evidence="5 6">
    <name type="scientific">Mahella australiensis (strain DSM 15567 / CIP 107919 / 50-1 BON)</name>
    <dbReference type="NCBI Taxonomy" id="697281"/>
    <lineage>
        <taxon>Bacteria</taxon>
        <taxon>Bacillati</taxon>
        <taxon>Bacillota</taxon>
        <taxon>Clostridia</taxon>
        <taxon>Thermoanaerobacterales</taxon>
        <taxon>Thermoanaerobacterales Family IV. Incertae Sedis</taxon>
        <taxon>Mahella</taxon>
    </lineage>
</organism>
<keyword evidence="1" id="KW-0805">Transcription regulation</keyword>
<keyword evidence="2" id="KW-0238">DNA-binding</keyword>
<evidence type="ECO:0000313" key="6">
    <source>
        <dbReference type="Proteomes" id="UP000008457"/>
    </source>
</evidence>
<keyword evidence="6" id="KW-1185">Reference proteome</keyword>
<protein>
    <submittedName>
        <fullName evidence="5">Transcriptional regulator, GntR family</fullName>
    </submittedName>
</protein>
<dbReference type="Proteomes" id="UP000008457">
    <property type="component" value="Chromosome"/>
</dbReference>
<evidence type="ECO:0000259" key="4">
    <source>
        <dbReference type="PROSITE" id="PS50949"/>
    </source>
</evidence>
<feature type="domain" description="HTH gntR-type" evidence="4">
    <location>
        <begin position="9"/>
        <end position="77"/>
    </location>
</feature>
<dbReference type="InterPro" id="IPR036388">
    <property type="entry name" value="WH-like_DNA-bd_sf"/>
</dbReference>